<feature type="non-terminal residue" evidence="2">
    <location>
        <position position="148"/>
    </location>
</feature>
<proteinExistence type="predicted"/>
<dbReference type="AlphaFoldDB" id="A0A699Q8G1"/>
<feature type="compositionally biased region" description="Basic and acidic residues" evidence="1">
    <location>
        <begin position="115"/>
        <end position="127"/>
    </location>
</feature>
<feature type="region of interest" description="Disordered" evidence="1">
    <location>
        <begin position="93"/>
        <end position="133"/>
    </location>
</feature>
<feature type="compositionally biased region" description="Basic and acidic residues" evidence="1">
    <location>
        <begin position="93"/>
        <end position="102"/>
    </location>
</feature>
<evidence type="ECO:0000256" key="1">
    <source>
        <dbReference type="SAM" id="MobiDB-lite"/>
    </source>
</evidence>
<sequence length="148" mass="16639">MRPFGYPVTILNTLDSLGSGPTWLFDINSLTKTMNYQPVIAGNQTNPSAGFQDKFDAEKAGEEVDQQYVLFPVWSSGYINHQNNDEDVSFVKKEHDVKKHASEVNVSPNSSAQSRKQDNKTRKEAKGKSPIKSFIGYRDLSEEFQDCS</sequence>
<dbReference type="EMBL" id="BKCJ010999597">
    <property type="protein sequence ID" value="GFC63803.1"/>
    <property type="molecule type" value="Genomic_DNA"/>
</dbReference>
<comment type="caution">
    <text evidence="2">The sequence shown here is derived from an EMBL/GenBank/DDBJ whole genome shotgun (WGS) entry which is preliminary data.</text>
</comment>
<accession>A0A699Q8G1</accession>
<protein>
    <submittedName>
        <fullName evidence="2">Uncharacterized protein</fullName>
    </submittedName>
</protein>
<evidence type="ECO:0000313" key="2">
    <source>
        <dbReference type="EMBL" id="GFC63803.1"/>
    </source>
</evidence>
<feature type="compositionally biased region" description="Polar residues" evidence="1">
    <location>
        <begin position="104"/>
        <end position="114"/>
    </location>
</feature>
<organism evidence="2">
    <name type="scientific">Tanacetum cinerariifolium</name>
    <name type="common">Dalmatian daisy</name>
    <name type="synonym">Chrysanthemum cinerariifolium</name>
    <dbReference type="NCBI Taxonomy" id="118510"/>
    <lineage>
        <taxon>Eukaryota</taxon>
        <taxon>Viridiplantae</taxon>
        <taxon>Streptophyta</taxon>
        <taxon>Embryophyta</taxon>
        <taxon>Tracheophyta</taxon>
        <taxon>Spermatophyta</taxon>
        <taxon>Magnoliopsida</taxon>
        <taxon>eudicotyledons</taxon>
        <taxon>Gunneridae</taxon>
        <taxon>Pentapetalae</taxon>
        <taxon>asterids</taxon>
        <taxon>campanulids</taxon>
        <taxon>Asterales</taxon>
        <taxon>Asteraceae</taxon>
        <taxon>Asteroideae</taxon>
        <taxon>Anthemideae</taxon>
        <taxon>Anthemidinae</taxon>
        <taxon>Tanacetum</taxon>
    </lineage>
</organism>
<reference evidence="2" key="1">
    <citation type="journal article" date="2019" name="Sci. Rep.">
        <title>Draft genome of Tanacetum cinerariifolium, the natural source of mosquito coil.</title>
        <authorList>
            <person name="Yamashiro T."/>
            <person name="Shiraishi A."/>
            <person name="Satake H."/>
            <person name="Nakayama K."/>
        </authorList>
    </citation>
    <scope>NUCLEOTIDE SEQUENCE</scope>
</reference>
<name>A0A699Q8G1_TANCI</name>
<gene>
    <name evidence="2" type="ORF">Tci_835773</name>
</gene>